<reference evidence="2 3" key="1">
    <citation type="submission" date="2020-08" db="EMBL/GenBank/DDBJ databases">
        <title>Genomic Encyclopedia of Type Strains, Phase IV (KMG-IV): sequencing the most valuable type-strain genomes for metagenomic binning, comparative biology and taxonomic classification.</title>
        <authorList>
            <person name="Goeker M."/>
        </authorList>
    </citation>
    <scope>NUCLEOTIDE SEQUENCE [LARGE SCALE GENOMIC DNA]</scope>
    <source>
        <strain evidence="2 3">DSM 28538</strain>
    </source>
</reference>
<dbReference type="AlphaFoldDB" id="A0A840NVA2"/>
<gene>
    <name evidence="2" type="ORF">HNQ69_000989</name>
</gene>
<accession>A0A840NVA2</accession>
<feature type="domain" description="MoaF-like" evidence="1">
    <location>
        <begin position="4"/>
        <end position="39"/>
    </location>
</feature>
<organism evidence="2 3">
    <name type="scientific">Bartonella callosciuri</name>
    <dbReference type="NCBI Taxonomy" id="686223"/>
    <lineage>
        <taxon>Bacteria</taxon>
        <taxon>Pseudomonadati</taxon>
        <taxon>Pseudomonadota</taxon>
        <taxon>Alphaproteobacteria</taxon>
        <taxon>Hyphomicrobiales</taxon>
        <taxon>Bartonellaceae</taxon>
        <taxon>Bartonella</taxon>
    </lineage>
</organism>
<name>A0A840NVA2_9HYPH</name>
<evidence type="ECO:0000313" key="2">
    <source>
        <dbReference type="EMBL" id="MBB5073863.1"/>
    </source>
</evidence>
<dbReference type="Pfam" id="PF22036">
    <property type="entry name" value="MoaF_like"/>
    <property type="match status" value="1"/>
</dbReference>
<sequence length="41" mass="4427">MNLKRGSNVVHVQDGNTATVDTNIAEKDGSFAHMKGTIKIQ</sequence>
<evidence type="ECO:0000259" key="1">
    <source>
        <dbReference type="Pfam" id="PF22036"/>
    </source>
</evidence>
<evidence type="ECO:0000313" key="3">
    <source>
        <dbReference type="Proteomes" id="UP000561417"/>
    </source>
</evidence>
<keyword evidence="3" id="KW-1185">Reference proteome</keyword>
<comment type="caution">
    <text evidence="2">The sequence shown here is derived from an EMBL/GenBank/DDBJ whole genome shotgun (WGS) entry which is preliminary data.</text>
</comment>
<protein>
    <recommendedName>
        <fullName evidence="1">MoaF-like domain-containing protein</fullName>
    </recommendedName>
</protein>
<dbReference type="Proteomes" id="UP000561417">
    <property type="component" value="Unassembled WGS sequence"/>
</dbReference>
<dbReference type="EMBL" id="JACHIM010000003">
    <property type="protein sequence ID" value="MBB5073863.1"/>
    <property type="molecule type" value="Genomic_DNA"/>
</dbReference>
<proteinExistence type="predicted"/>
<dbReference type="InterPro" id="IPR053892">
    <property type="entry name" value="MoaF-like"/>
</dbReference>